<keyword evidence="1" id="KW-0812">Transmembrane</keyword>
<evidence type="ECO:0000313" key="3">
    <source>
        <dbReference type="Proteomes" id="UP000548632"/>
    </source>
</evidence>
<keyword evidence="3" id="KW-1185">Reference proteome</keyword>
<feature type="transmembrane region" description="Helical" evidence="1">
    <location>
        <begin position="138"/>
        <end position="165"/>
    </location>
</feature>
<feature type="transmembrane region" description="Helical" evidence="1">
    <location>
        <begin position="99"/>
        <end position="118"/>
    </location>
</feature>
<evidence type="ECO:0000256" key="1">
    <source>
        <dbReference type="SAM" id="Phobius"/>
    </source>
</evidence>
<feature type="transmembrane region" description="Helical" evidence="1">
    <location>
        <begin position="54"/>
        <end position="78"/>
    </location>
</feature>
<keyword evidence="1" id="KW-0472">Membrane</keyword>
<name>A0A839HC76_9GAMM</name>
<sequence>MPFTLFHLGPGMVFKAVLQQRFSIISFAIAQVAMDIEPLVGMIRGAERLHGITHTYLAAILIAVPVALFTPIVCRPLLRRWQHEVIYYQLPWVLTPLQFTPIAVINGAWLGTLSHVLLDSVMHSEMTPLAPWVMNNTIYHWLSITALHHLCIISGLLGLTGWLWWQWWQFRRNG</sequence>
<dbReference type="AlphaFoldDB" id="A0A839HC76"/>
<dbReference type="EMBL" id="JABVCQ010000016">
    <property type="protein sequence ID" value="MBB1126271.1"/>
    <property type="molecule type" value="Genomic_DNA"/>
</dbReference>
<keyword evidence="1" id="KW-1133">Transmembrane helix</keyword>
<gene>
    <name evidence="2" type="ORF">HUK38_08505</name>
</gene>
<protein>
    <submittedName>
        <fullName evidence="2">DUF4184 family protein</fullName>
    </submittedName>
</protein>
<comment type="caution">
    <text evidence="2">The sequence shown here is derived from an EMBL/GenBank/DDBJ whole genome shotgun (WGS) entry which is preliminary data.</text>
</comment>
<accession>A0A839HC76</accession>
<dbReference type="Pfam" id="PF13803">
    <property type="entry name" value="DUF4184"/>
    <property type="match status" value="1"/>
</dbReference>
<reference evidence="2 3" key="1">
    <citation type="journal article" date="2020" name="Arch. Microbiol.">
        <title>The genome sequence of the giant phototrophic gammaproteobacterium Thiospirillum jenense gives insight into its physiological properties and phylogenetic relationships.</title>
        <authorList>
            <person name="Imhoff J.F."/>
            <person name="Meyer T.E."/>
            <person name="Kyndt J.A."/>
        </authorList>
    </citation>
    <scope>NUCLEOTIDE SEQUENCE [LARGE SCALE GENOMIC DNA]</scope>
    <source>
        <strain evidence="2 3">DSM 216</strain>
    </source>
</reference>
<organism evidence="2 3">
    <name type="scientific">Thiospirillum jenense</name>
    <dbReference type="NCBI Taxonomy" id="1653858"/>
    <lineage>
        <taxon>Bacteria</taxon>
        <taxon>Pseudomonadati</taxon>
        <taxon>Pseudomonadota</taxon>
        <taxon>Gammaproteobacteria</taxon>
        <taxon>Chromatiales</taxon>
        <taxon>Chromatiaceae</taxon>
        <taxon>Thiospirillum</taxon>
    </lineage>
</organism>
<proteinExistence type="predicted"/>
<dbReference type="Proteomes" id="UP000548632">
    <property type="component" value="Unassembled WGS sequence"/>
</dbReference>
<dbReference type="RefSeq" id="WP_182583901.1">
    <property type="nucleotide sequence ID" value="NZ_JABVCQ010000016.1"/>
</dbReference>
<evidence type="ECO:0000313" key="2">
    <source>
        <dbReference type="EMBL" id="MBB1126271.1"/>
    </source>
</evidence>
<dbReference type="InterPro" id="IPR025238">
    <property type="entry name" value="DUF4184"/>
</dbReference>